<dbReference type="GO" id="GO:0009253">
    <property type="term" value="P:peptidoglycan catabolic process"/>
    <property type="evidence" value="ECO:0007669"/>
    <property type="project" value="InterPro"/>
</dbReference>
<dbReference type="Proteomes" id="UP000635726">
    <property type="component" value="Unassembled WGS sequence"/>
</dbReference>
<dbReference type="GO" id="GO:0030288">
    <property type="term" value="C:outer membrane-bounded periplasmic space"/>
    <property type="evidence" value="ECO:0007669"/>
    <property type="project" value="TreeGrafter"/>
</dbReference>
<keyword evidence="4" id="KW-1185">Reference proteome</keyword>
<dbReference type="SUPFAM" id="SSF53187">
    <property type="entry name" value="Zn-dependent exopeptidases"/>
    <property type="match status" value="1"/>
</dbReference>
<dbReference type="AlphaFoldDB" id="A0A917P5Z0"/>
<dbReference type="InterPro" id="IPR050695">
    <property type="entry name" value="N-acetylmuramoyl_amidase_3"/>
</dbReference>
<gene>
    <name evidence="3" type="ORF">GCM10008939_03810</name>
</gene>
<keyword evidence="1" id="KW-0378">Hydrolase</keyword>
<accession>A0A917P5Z0</accession>
<dbReference type="GO" id="GO:0008745">
    <property type="term" value="F:N-acetylmuramoyl-L-alanine amidase activity"/>
    <property type="evidence" value="ECO:0007669"/>
    <property type="project" value="InterPro"/>
</dbReference>
<sequence>MGTFVGRLVSRAGMVLLLVGAGLAGAQYAFTQFSLAGRSVQSVTLYGAEYAGTGTLSRLVAVTESDGVARVDGLGHVLLLPIDEDRQRATTAYNTVQLDALRVKAPTATRVDGKLLIPLATLARGLGATYAPGQFSLAPAVLSGVSSLAGKQSDRLVFTLNRNVTVREELVGNALRLTLVGASASTRNYTTRGAFVPRVQVTGDAGGARVTLPLPGGSGYRVFTVQDTNGARVVLDLGPGIPLSVPALLAQVRRPLIVLDPASIPGRAQDVTLEVARSAAELLTRAGWQVRLTRTTAGSTETSARADLARQSDVFVSLDLGRFPGVSRSGVTLYEFAGQSPDAVVNAYRQAQAAPFVSQVVSGAGSSRALSNLLRGELKSGGVTAAQQAQSRLLLLGEAPKAALLLELGWPQNEADQGRLADPNRTGQMATALARAVATYLTARANAGQS</sequence>
<reference evidence="3" key="2">
    <citation type="submission" date="2020-09" db="EMBL/GenBank/DDBJ databases">
        <authorList>
            <person name="Sun Q."/>
            <person name="Ohkuma M."/>
        </authorList>
    </citation>
    <scope>NUCLEOTIDE SEQUENCE</scope>
    <source>
        <strain evidence="3">JCM 14371</strain>
    </source>
</reference>
<dbReference type="PANTHER" id="PTHR30404">
    <property type="entry name" value="N-ACETYLMURAMOYL-L-ALANINE AMIDASE"/>
    <property type="match status" value="1"/>
</dbReference>
<dbReference type="InterPro" id="IPR002508">
    <property type="entry name" value="MurNAc-LAA_cat"/>
</dbReference>
<evidence type="ECO:0000313" key="3">
    <source>
        <dbReference type="EMBL" id="GGJ63166.1"/>
    </source>
</evidence>
<comment type="caution">
    <text evidence="3">The sequence shown here is derived from an EMBL/GenBank/DDBJ whole genome shotgun (WGS) entry which is preliminary data.</text>
</comment>
<protein>
    <recommendedName>
        <fullName evidence="2">MurNAc-LAA domain-containing protein</fullName>
    </recommendedName>
</protein>
<name>A0A917P5Z0_9DEIO</name>
<evidence type="ECO:0000256" key="1">
    <source>
        <dbReference type="ARBA" id="ARBA00022801"/>
    </source>
</evidence>
<evidence type="ECO:0000313" key="4">
    <source>
        <dbReference type="Proteomes" id="UP000635726"/>
    </source>
</evidence>
<dbReference type="EMBL" id="BMOE01000001">
    <property type="protein sequence ID" value="GGJ63166.1"/>
    <property type="molecule type" value="Genomic_DNA"/>
</dbReference>
<dbReference type="Pfam" id="PF01520">
    <property type="entry name" value="Amidase_3"/>
    <property type="match status" value="1"/>
</dbReference>
<dbReference type="CDD" id="cd02696">
    <property type="entry name" value="MurNAc-LAA"/>
    <property type="match status" value="1"/>
</dbReference>
<organism evidence="3 4">
    <name type="scientific">Deinococcus aquiradiocola</name>
    <dbReference type="NCBI Taxonomy" id="393059"/>
    <lineage>
        <taxon>Bacteria</taxon>
        <taxon>Thermotogati</taxon>
        <taxon>Deinococcota</taxon>
        <taxon>Deinococci</taxon>
        <taxon>Deinococcales</taxon>
        <taxon>Deinococcaceae</taxon>
        <taxon>Deinococcus</taxon>
    </lineage>
</organism>
<proteinExistence type="predicted"/>
<reference evidence="3" key="1">
    <citation type="journal article" date="2014" name="Int. J. Syst. Evol. Microbiol.">
        <title>Complete genome sequence of Corynebacterium casei LMG S-19264T (=DSM 44701T), isolated from a smear-ripened cheese.</title>
        <authorList>
            <consortium name="US DOE Joint Genome Institute (JGI-PGF)"/>
            <person name="Walter F."/>
            <person name="Albersmeier A."/>
            <person name="Kalinowski J."/>
            <person name="Ruckert C."/>
        </authorList>
    </citation>
    <scope>NUCLEOTIDE SEQUENCE</scope>
    <source>
        <strain evidence="3">JCM 14371</strain>
    </source>
</reference>
<dbReference type="Gene3D" id="3.40.630.40">
    <property type="entry name" value="Zn-dependent exopeptidases"/>
    <property type="match status" value="1"/>
</dbReference>
<dbReference type="PANTHER" id="PTHR30404:SF0">
    <property type="entry name" value="N-ACETYLMURAMOYL-L-ALANINE AMIDASE AMIC"/>
    <property type="match status" value="1"/>
</dbReference>
<feature type="domain" description="MurNAc-LAA" evidence="2">
    <location>
        <begin position="269"/>
        <end position="438"/>
    </location>
</feature>
<evidence type="ECO:0000259" key="2">
    <source>
        <dbReference type="Pfam" id="PF01520"/>
    </source>
</evidence>
<dbReference type="RefSeq" id="WP_188960941.1">
    <property type="nucleotide sequence ID" value="NZ_BMOE01000001.1"/>
</dbReference>